<sequence length="134" mass="14978">MLAMEARQAALLTALHRMSPRLTLARLDLLLRDCYGEALAKITVTQLGEATPRASIWRGPNQSLEDAVMQVFRARPNEAFSSGFFIRHTGLRRRTAQSLLADLADRGWLEREGKTSGTRYRLAARLIASRAIAQ</sequence>
<gene>
    <name evidence="1" type="ORF">DB30_02411</name>
</gene>
<reference evidence="1 2" key="1">
    <citation type="submission" date="2014-12" db="EMBL/GenBank/DDBJ databases">
        <title>Genome assembly of Enhygromyxa salina DSM 15201.</title>
        <authorList>
            <person name="Sharma G."/>
            <person name="Subramanian S."/>
        </authorList>
    </citation>
    <scope>NUCLEOTIDE SEQUENCE [LARGE SCALE GENOMIC DNA]</scope>
    <source>
        <strain evidence="1 2">DSM 15201</strain>
    </source>
</reference>
<proteinExistence type="predicted"/>
<dbReference type="Gene3D" id="1.10.10.10">
    <property type="entry name" value="Winged helix-like DNA-binding domain superfamily/Winged helix DNA-binding domain"/>
    <property type="match status" value="1"/>
</dbReference>
<evidence type="ECO:0000313" key="1">
    <source>
        <dbReference type="EMBL" id="KIG11830.1"/>
    </source>
</evidence>
<protein>
    <submittedName>
        <fullName evidence="1">Uncharacterized protein</fullName>
    </submittedName>
</protein>
<name>A0A0C2CQ25_9BACT</name>
<comment type="caution">
    <text evidence="1">The sequence shown here is derived from an EMBL/GenBank/DDBJ whole genome shotgun (WGS) entry which is preliminary data.</text>
</comment>
<dbReference type="AlphaFoldDB" id="A0A0C2CQ25"/>
<dbReference type="EMBL" id="JMCC02000174">
    <property type="protein sequence ID" value="KIG11830.1"/>
    <property type="molecule type" value="Genomic_DNA"/>
</dbReference>
<organism evidence="1 2">
    <name type="scientific">Enhygromyxa salina</name>
    <dbReference type="NCBI Taxonomy" id="215803"/>
    <lineage>
        <taxon>Bacteria</taxon>
        <taxon>Pseudomonadati</taxon>
        <taxon>Myxococcota</taxon>
        <taxon>Polyangia</taxon>
        <taxon>Nannocystales</taxon>
        <taxon>Nannocystaceae</taxon>
        <taxon>Enhygromyxa</taxon>
    </lineage>
</organism>
<evidence type="ECO:0000313" key="2">
    <source>
        <dbReference type="Proteomes" id="UP000031599"/>
    </source>
</evidence>
<dbReference type="Proteomes" id="UP000031599">
    <property type="component" value="Unassembled WGS sequence"/>
</dbReference>
<dbReference type="InterPro" id="IPR036388">
    <property type="entry name" value="WH-like_DNA-bd_sf"/>
</dbReference>
<accession>A0A0C2CQ25</accession>